<evidence type="ECO:0000256" key="2">
    <source>
        <dbReference type="ARBA" id="ARBA00022737"/>
    </source>
</evidence>
<dbReference type="GeneID" id="110796498"/>
<dbReference type="SMART" id="SM00320">
    <property type="entry name" value="WD40"/>
    <property type="match status" value="6"/>
</dbReference>
<dbReference type="Proteomes" id="UP000813463">
    <property type="component" value="Chromosome 6"/>
</dbReference>
<dbReference type="PANTHER" id="PTHR14221:SF57">
    <property type="entry name" value="TRANSDUCIN_WD40 REPEAT-LIKE SUPERFAMILY PROTEIN"/>
    <property type="match status" value="1"/>
</dbReference>
<dbReference type="Pfam" id="PF00400">
    <property type="entry name" value="WD40"/>
    <property type="match status" value="4"/>
</dbReference>
<feature type="region of interest" description="Disordered" evidence="4">
    <location>
        <begin position="619"/>
        <end position="746"/>
    </location>
</feature>
<dbReference type="PROSITE" id="PS50294">
    <property type="entry name" value="WD_REPEATS_REGION"/>
    <property type="match status" value="3"/>
</dbReference>
<feature type="compositionally biased region" description="Polar residues" evidence="4">
    <location>
        <begin position="646"/>
        <end position="666"/>
    </location>
</feature>
<keyword evidence="5" id="KW-1185">Reference proteome</keyword>
<evidence type="ECO:0000313" key="5">
    <source>
        <dbReference type="Proteomes" id="UP000813463"/>
    </source>
</evidence>
<sequence length="1114" mass="126004">MATNACVQQHDDYFDAVEELSSESDSLSDDSEGSTFELQQVHTNQEFHSSHYDFWCGNPKSIDERRDDFIRKTGFVLDRCQTAREGPDETNNEHGDGNDLSGNNSHEVSVNEDFQNLLLRIQRLDDGRRRRSLDNVDEVEDDDDDEGMHRKVDEVGSSKVYESDEFQETFGSSSTLMQHFMRESADDIAQQCKRKDECKELGWLKRLSFKAANMFHNNKDKENKETFHNSRKLFGSRSPRVRVHSHKKWSKELSSLYHKQEFPAHKGSILCMKFSHDGQYLATGGEDGILKVWNIVEEERMTDLDLLSFSVISAGLNVSVNGIPKLASLLRFKEEARVMNKVKKSGDSGGDGIMVPRKVFRIVETPCHEFYGHEGEIPDISWSKNGRLLSSSVDNTVRLWKVGRNKCIRVFPHNDFVTCAQFNPVDDNYFISGSIDGKVRVWDVRRCQVLDWIDIKEIVTAICYRPDGKGGIVGSMVGNCSFFDITDDDFFRRVFIHVRDKKTLTCKRITSFQFSPSNPSEVVVSTTDSVVRILKESDIICKLRGSVPLIDRGSQVFASFTADGKHIISATDDSNVYIWNYVNNERARNRKSKNLWSFESFLSPNALIALPWHGITSTSTLPSTTTRHPSTPRHTPESSAPRGNYRSVSHANGVPSQRHTQESSLPRGNYRSVIHDDGVPLPRHTHESFVQKSNYHSVSHDDEVPLPKHTQESSIQRSNYRSVSHYGGLPSARNTRESSIPRGNYRSVSHVDRVPLPRLSIPRGYYRSVSHVDRVSSSRNTQESYDPRGDYHSVSHDDGMPSQRHNQESPVPWGNYRSVSHVDKAPSTKSTKESSVPRENYRSASHDNGVRSPQHTQESDVPRGNYRSVNHVERAPLPRNTQESSVPRGYYRSMSHVDRAPLTRNTKESFVPMENYHSVSHDDGVRSPQHTHKSPVPRGNYRSVSHVDRVPSPRNTHESSVPWGSYRTVSHTDRVPSPRHTEESSVPRGKYRSLSHDDGVPSPGHTPESSVPRGNFRSVSHDGVPSTALSPAMGDVDYEFLRNVCESILSGSHMWGLVIVTGGKDGHIRTYHNYGLPVRYPTGKSLKSSFSLSNIRNRCRENCGNSVSSSSFSR</sequence>
<name>A0A9R0IXA2_SPIOL</name>
<feature type="compositionally biased region" description="Basic and acidic residues" evidence="4">
    <location>
        <begin position="970"/>
        <end position="985"/>
    </location>
</feature>
<feature type="compositionally biased region" description="Basic and acidic residues" evidence="4">
    <location>
        <begin position="785"/>
        <end position="799"/>
    </location>
</feature>
<reference evidence="6" key="2">
    <citation type="submission" date="2025-08" db="UniProtKB">
        <authorList>
            <consortium name="RefSeq"/>
        </authorList>
    </citation>
    <scope>IDENTIFICATION</scope>
    <source>
        <tissue evidence="6">Leaf</tissue>
    </source>
</reference>
<feature type="region of interest" description="Disordered" evidence="4">
    <location>
        <begin position="917"/>
        <end position="1023"/>
    </location>
</feature>
<evidence type="ECO:0000313" key="6">
    <source>
        <dbReference type="RefSeq" id="XP_021857256.2"/>
    </source>
</evidence>
<feature type="compositionally biased region" description="Basic and acidic residues" evidence="4">
    <location>
        <begin position="945"/>
        <end position="957"/>
    </location>
</feature>
<feature type="repeat" description="WD" evidence="3">
    <location>
        <begin position="559"/>
        <end position="589"/>
    </location>
</feature>
<dbReference type="Gene3D" id="2.130.10.10">
    <property type="entry name" value="YVTN repeat-like/Quinoprotein amine dehydrogenase"/>
    <property type="match status" value="1"/>
</dbReference>
<feature type="region of interest" description="Disordered" evidence="4">
    <location>
        <begin position="772"/>
        <end position="905"/>
    </location>
</feature>
<dbReference type="AlphaFoldDB" id="A0A9R0IXA2"/>
<dbReference type="InterPro" id="IPR020472">
    <property type="entry name" value="WD40_PAC1"/>
</dbReference>
<keyword evidence="2" id="KW-0677">Repeat</keyword>
<feature type="repeat" description="WD" evidence="3">
    <location>
        <begin position="262"/>
        <end position="303"/>
    </location>
</feature>
<evidence type="ECO:0000256" key="4">
    <source>
        <dbReference type="SAM" id="MobiDB-lite"/>
    </source>
</evidence>
<evidence type="ECO:0000256" key="1">
    <source>
        <dbReference type="ARBA" id="ARBA00022574"/>
    </source>
</evidence>
<feature type="compositionally biased region" description="Low complexity" evidence="4">
    <location>
        <begin position="619"/>
        <end position="633"/>
    </location>
</feature>
<feature type="repeat" description="WD" evidence="3">
    <location>
        <begin position="370"/>
        <end position="410"/>
    </location>
</feature>
<feature type="repeat" description="WD" evidence="3">
    <location>
        <begin position="410"/>
        <end position="445"/>
    </location>
</feature>
<keyword evidence="1 3" id="KW-0853">WD repeat</keyword>
<dbReference type="InterPro" id="IPR036322">
    <property type="entry name" value="WD40_repeat_dom_sf"/>
</dbReference>
<feature type="compositionally biased region" description="Basic and acidic residues" evidence="4">
    <location>
        <begin position="81"/>
        <end position="97"/>
    </location>
</feature>
<dbReference type="PRINTS" id="PR00320">
    <property type="entry name" value="GPROTEINBRPT"/>
</dbReference>
<dbReference type="InterPro" id="IPR015943">
    <property type="entry name" value="WD40/YVTN_repeat-like_dom_sf"/>
</dbReference>
<dbReference type="RefSeq" id="XP_021857256.2">
    <property type="nucleotide sequence ID" value="XM_022001564.2"/>
</dbReference>
<evidence type="ECO:0000256" key="3">
    <source>
        <dbReference type="PROSITE-ProRule" id="PRU00221"/>
    </source>
</evidence>
<dbReference type="InterPro" id="IPR019775">
    <property type="entry name" value="WD40_repeat_CS"/>
</dbReference>
<protein>
    <submittedName>
        <fullName evidence="6">Uncharacterized protein</fullName>
    </submittedName>
</protein>
<accession>A0A9R0IXA2</accession>
<dbReference type="SUPFAM" id="SSF50978">
    <property type="entry name" value="WD40 repeat-like"/>
    <property type="match status" value="1"/>
</dbReference>
<feature type="compositionally biased region" description="Basic and acidic residues" evidence="4">
    <location>
        <begin position="820"/>
        <end position="849"/>
    </location>
</feature>
<organism evidence="5 6">
    <name type="scientific">Spinacia oleracea</name>
    <name type="common">Spinach</name>
    <dbReference type="NCBI Taxonomy" id="3562"/>
    <lineage>
        <taxon>Eukaryota</taxon>
        <taxon>Viridiplantae</taxon>
        <taxon>Streptophyta</taxon>
        <taxon>Embryophyta</taxon>
        <taxon>Tracheophyta</taxon>
        <taxon>Spermatophyta</taxon>
        <taxon>Magnoliopsida</taxon>
        <taxon>eudicotyledons</taxon>
        <taxon>Gunneridae</taxon>
        <taxon>Pentapetalae</taxon>
        <taxon>Caryophyllales</taxon>
        <taxon>Chenopodiaceae</taxon>
        <taxon>Chenopodioideae</taxon>
        <taxon>Anserineae</taxon>
        <taxon>Spinacia</taxon>
    </lineage>
</organism>
<feature type="compositionally biased region" description="Polar residues" evidence="4">
    <location>
        <begin position="712"/>
        <end position="722"/>
    </location>
</feature>
<feature type="compositionally biased region" description="Basic and acidic residues" evidence="4">
    <location>
        <begin position="673"/>
        <end position="689"/>
    </location>
</feature>
<reference evidence="5" key="1">
    <citation type="journal article" date="2021" name="Nat. Commun.">
        <title>Genomic analyses provide insights into spinach domestication and the genetic basis of agronomic traits.</title>
        <authorList>
            <person name="Cai X."/>
            <person name="Sun X."/>
            <person name="Xu C."/>
            <person name="Sun H."/>
            <person name="Wang X."/>
            <person name="Ge C."/>
            <person name="Zhang Z."/>
            <person name="Wang Q."/>
            <person name="Fei Z."/>
            <person name="Jiao C."/>
            <person name="Wang Q."/>
        </authorList>
    </citation>
    <scope>NUCLEOTIDE SEQUENCE [LARGE SCALE GENOMIC DNA]</scope>
    <source>
        <strain evidence="5">cv. Varoflay</strain>
    </source>
</reference>
<proteinExistence type="predicted"/>
<dbReference type="PROSITE" id="PS50082">
    <property type="entry name" value="WD_REPEATS_2"/>
    <property type="match status" value="4"/>
</dbReference>
<gene>
    <name evidence="6" type="primary">LOC110796498</name>
</gene>
<dbReference type="InterPro" id="IPR040324">
    <property type="entry name" value="WDR44/Dgr2"/>
</dbReference>
<dbReference type="PANTHER" id="PTHR14221">
    <property type="entry name" value="WD REPEAT DOMAIN 44"/>
    <property type="match status" value="1"/>
</dbReference>
<dbReference type="InterPro" id="IPR001680">
    <property type="entry name" value="WD40_rpt"/>
</dbReference>
<feature type="compositionally biased region" description="Basic and acidic residues" evidence="4">
    <location>
        <begin position="895"/>
        <end position="905"/>
    </location>
</feature>
<dbReference type="KEGG" id="soe:110796498"/>
<feature type="compositionally biased region" description="Basic and acidic residues" evidence="4">
    <location>
        <begin position="698"/>
        <end position="711"/>
    </location>
</feature>
<feature type="region of interest" description="Disordered" evidence="4">
    <location>
        <begin position="81"/>
        <end position="107"/>
    </location>
</feature>
<dbReference type="PROSITE" id="PS00678">
    <property type="entry name" value="WD_REPEATS_1"/>
    <property type="match status" value="1"/>
</dbReference>